<sequence length="133" mass="15795">MCFLEKEIKNKTEYTGYKIVAKKQNRDYYSIAMGFEYKEDEDIPIVKKQEVLSDMFRDSILEGPCHNPDMRGRTAVFRNKKDAGNFFRNIPRFYCVYQPVIVRATVKKDLMSGTYSFWNIVAGRRIKFHEEIK</sequence>
<evidence type="ECO:0000313" key="3">
    <source>
        <dbReference type="EMBL" id="QJA82782.1"/>
    </source>
</evidence>
<protein>
    <submittedName>
        <fullName evidence="1">Uncharacterized protein</fullName>
    </submittedName>
</protein>
<gene>
    <name evidence="3" type="ORF">MM415A00371_0044</name>
    <name evidence="2" type="ORF">MM415B00319_0026</name>
    <name evidence="1" type="ORF">TM448A00246_0001</name>
</gene>
<evidence type="ECO:0000313" key="1">
    <source>
        <dbReference type="EMBL" id="QJA45510.1"/>
    </source>
</evidence>
<name>A0A6H1ZE96_9ZZZZ</name>
<proteinExistence type="predicted"/>
<dbReference type="AlphaFoldDB" id="A0A6H1ZE96"/>
<accession>A0A6H1ZE96</accession>
<dbReference type="EMBL" id="MT142495">
    <property type="protein sequence ID" value="QJA82782.1"/>
    <property type="molecule type" value="Genomic_DNA"/>
</dbReference>
<reference evidence="1" key="1">
    <citation type="submission" date="2020-03" db="EMBL/GenBank/DDBJ databases">
        <title>The deep terrestrial virosphere.</title>
        <authorList>
            <person name="Holmfeldt K."/>
            <person name="Nilsson E."/>
            <person name="Simone D."/>
            <person name="Lopez-Fernandez M."/>
            <person name="Wu X."/>
            <person name="de Brujin I."/>
            <person name="Lundin D."/>
            <person name="Andersson A."/>
            <person name="Bertilsson S."/>
            <person name="Dopson M."/>
        </authorList>
    </citation>
    <scope>NUCLEOTIDE SEQUENCE</scope>
    <source>
        <strain evidence="3">MM415A00371</strain>
        <strain evidence="2">MM415B00319</strain>
        <strain evidence="1">TM448A00246</strain>
    </source>
</reference>
<dbReference type="EMBL" id="MT143992">
    <property type="protein sequence ID" value="QJA45510.1"/>
    <property type="molecule type" value="Genomic_DNA"/>
</dbReference>
<organism evidence="1">
    <name type="scientific">viral metagenome</name>
    <dbReference type="NCBI Taxonomy" id="1070528"/>
    <lineage>
        <taxon>unclassified sequences</taxon>
        <taxon>metagenomes</taxon>
        <taxon>organismal metagenomes</taxon>
    </lineage>
</organism>
<evidence type="ECO:0000313" key="2">
    <source>
        <dbReference type="EMBL" id="QJA66896.1"/>
    </source>
</evidence>
<dbReference type="EMBL" id="MT141563">
    <property type="protein sequence ID" value="QJA66896.1"/>
    <property type="molecule type" value="Genomic_DNA"/>
</dbReference>